<dbReference type="Gene3D" id="1.20.1280.50">
    <property type="match status" value="1"/>
</dbReference>
<dbReference type="PANTHER" id="PTHR31111:SF133">
    <property type="entry name" value="OS07G0196600 PROTEIN"/>
    <property type="match status" value="1"/>
</dbReference>
<dbReference type="AlphaFoldDB" id="A0AAD8S3R7"/>
<reference evidence="3" key="1">
    <citation type="submission" date="2023-07" db="EMBL/GenBank/DDBJ databases">
        <title>A chromosome-level genome assembly of Lolium multiflorum.</title>
        <authorList>
            <person name="Chen Y."/>
            <person name="Copetti D."/>
            <person name="Kolliker R."/>
            <person name="Studer B."/>
        </authorList>
    </citation>
    <scope>NUCLEOTIDE SEQUENCE</scope>
    <source>
        <strain evidence="3">02402/16</strain>
        <tissue evidence="3">Leaf</tissue>
    </source>
</reference>
<comment type="caution">
    <text evidence="3">The sequence shown here is derived from an EMBL/GenBank/DDBJ whole genome shotgun (WGS) entry which is preliminary data.</text>
</comment>
<dbReference type="InterPro" id="IPR017451">
    <property type="entry name" value="F-box-assoc_interact_dom"/>
</dbReference>
<dbReference type="Proteomes" id="UP001231189">
    <property type="component" value="Unassembled WGS sequence"/>
</dbReference>
<dbReference type="EMBL" id="JAUUTY010000004">
    <property type="protein sequence ID" value="KAK1644368.1"/>
    <property type="molecule type" value="Genomic_DNA"/>
</dbReference>
<dbReference type="NCBIfam" id="TIGR01640">
    <property type="entry name" value="F_box_assoc_1"/>
    <property type="match status" value="1"/>
</dbReference>
<dbReference type="Pfam" id="PF08268">
    <property type="entry name" value="FBA_3"/>
    <property type="match status" value="1"/>
</dbReference>
<evidence type="ECO:0000256" key="1">
    <source>
        <dbReference type="SAM" id="MobiDB-lite"/>
    </source>
</evidence>
<sequence length="605" mass="66157">MSPPAPPPLPHHGRLLPFSSWRGSCSPASARAPHLSPAATQPATAPRLPPPQLLLCCSSPTRTPAAVSLTGRIGGGEMKRKMPSFSGPIQSGLDWLLPTAPRHDELQLNVEQEGVLHWVLQRSCLGRGRPRRQRRPFSACSFQDAIVAAIQISPCSRLQRIIECLNSRQWRRTSLRPTARQAKGNSSSSTAPLVSTANGSVLPQDLLYEILVRIPAKPLCRLRAVCRSWRSLLSDSSFVTAHNTLHGPLVASFKWEPSGIHILDRSGNTVRHIRFETGLRSYSWIVACSNLDVICRLGVDECPRLIDPATGVISLLPDDSEFNHNKHTTSFGFGRASSTGETKVLAITARLMTVRCCKVLTLGGAGEWRETGCPMTKLATTPRRVAHAKGVLYFLGYTNYYPDHIAAYDLQTEQWRPDLVHLPLPVRCHVSLAELSDNLVAVYNHNVDSHISKDLWFLTDAEKLLWSKRYTITMPYPKTFDGMMGRWADCLPLWKLDDGKIVFWVSLYLNGGDVLVCRPESCVCPPGAAGARTSVAKPEVGAPLGRTWAPTKGDHGCAAQEVACAQAGDQAGTPACAPAKSEECGIPETRARSGRRSQEGRTESG</sequence>
<evidence type="ECO:0000313" key="3">
    <source>
        <dbReference type="EMBL" id="KAK1644368.1"/>
    </source>
</evidence>
<name>A0AAD8S3R7_LOLMU</name>
<dbReference type="SUPFAM" id="SSF50965">
    <property type="entry name" value="Galactose oxidase, central domain"/>
    <property type="match status" value="1"/>
</dbReference>
<protein>
    <recommendedName>
        <fullName evidence="2">F-box domain-containing protein</fullName>
    </recommendedName>
</protein>
<dbReference type="PANTHER" id="PTHR31111">
    <property type="entry name" value="BNAA05G37150D PROTEIN-RELATED"/>
    <property type="match status" value="1"/>
</dbReference>
<proteinExistence type="predicted"/>
<dbReference type="SMART" id="SM00256">
    <property type="entry name" value="FBOX"/>
    <property type="match status" value="1"/>
</dbReference>
<dbReference type="SUPFAM" id="SSF81383">
    <property type="entry name" value="F-box domain"/>
    <property type="match status" value="1"/>
</dbReference>
<dbReference type="InterPro" id="IPR036047">
    <property type="entry name" value="F-box-like_dom_sf"/>
</dbReference>
<feature type="compositionally biased region" description="Polar residues" evidence="1">
    <location>
        <begin position="183"/>
        <end position="194"/>
    </location>
</feature>
<dbReference type="Pfam" id="PF00646">
    <property type="entry name" value="F-box"/>
    <property type="match status" value="1"/>
</dbReference>
<evidence type="ECO:0000313" key="4">
    <source>
        <dbReference type="Proteomes" id="UP001231189"/>
    </source>
</evidence>
<dbReference type="InterPro" id="IPR011043">
    <property type="entry name" value="Gal_Oxase/kelch_b-propeller"/>
</dbReference>
<organism evidence="3 4">
    <name type="scientific">Lolium multiflorum</name>
    <name type="common">Italian ryegrass</name>
    <name type="synonym">Lolium perenne subsp. multiflorum</name>
    <dbReference type="NCBI Taxonomy" id="4521"/>
    <lineage>
        <taxon>Eukaryota</taxon>
        <taxon>Viridiplantae</taxon>
        <taxon>Streptophyta</taxon>
        <taxon>Embryophyta</taxon>
        <taxon>Tracheophyta</taxon>
        <taxon>Spermatophyta</taxon>
        <taxon>Magnoliopsida</taxon>
        <taxon>Liliopsida</taxon>
        <taxon>Poales</taxon>
        <taxon>Poaceae</taxon>
        <taxon>BOP clade</taxon>
        <taxon>Pooideae</taxon>
        <taxon>Poodae</taxon>
        <taxon>Poeae</taxon>
        <taxon>Poeae Chloroplast Group 2 (Poeae type)</taxon>
        <taxon>Loliodinae</taxon>
        <taxon>Loliinae</taxon>
        <taxon>Lolium</taxon>
    </lineage>
</organism>
<keyword evidence="4" id="KW-1185">Reference proteome</keyword>
<dbReference type="InterPro" id="IPR001810">
    <property type="entry name" value="F-box_dom"/>
</dbReference>
<feature type="region of interest" description="Disordered" evidence="1">
    <location>
        <begin position="175"/>
        <end position="194"/>
    </location>
</feature>
<feature type="domain" description="F-box" evidence="2">
    <location>
        <begin position="196"/>
        <end position="242"/>
    </location>
</feature>
<accession>A0AAD8S3R7</accession>
<gene>
    <name evidence="3" type="ORF">QYE76_062173</name>
</gene>
<dbReference type="CDD" id="cd22157">
    <property type="entry name" value="F-box_AtFBW1-like"/>
    <property type="match status" value="1"/>
</dbReference>
<dbReference type="InterPro" id="IPR013187">
    <property type="entry name" value="F-box-assoc_dom_typ3"/>
</dbReference>
<evidence type="ECO:0000259" key="2">
    <source>
        <dbReference type="PROSITE" id="PS50181"/>
    </source>
</evidence>
<dbReference type="PROSITE" id="PS50181">
    <property type="entry name" value="FBOX"/>
    <property type="match status" value="1"/>
</dbReference>